<keyword evidence="4" id="KW-0436">Ligase</keyword>
<evidence type="ECO:0000259" key="8">
    <source>
        <dbReference type="Pfam" id="PF00764"/>
    </source>
</evidence>
<comment type="caution">
    <text evidence="10">The sequence shown here is derived from an EMBL/GenBank/DDBJ whole genome shotgun (WGS) entry which is preliminary data.</text>
</comment>
<dbReference type="InterPro" id="IPR048267">
    <property type="entry name" value="Arginosuc_syn_N"/>
</dbReference>
<keyword evidence="5" id="KW-0028">Amino-acid biosynthesis</keyword>
<dbReference type="PANTHER" id="PTHR11587">
    <property type="entry name" value="ARGININOSUCCINATE SYNTHASE"/>
    <property type="match status" value="1"/>
</dbReference>
<evidence type="ECO:0000256" key="4">
    <source>
        <dbReference type="ARBA" id="ARBA00022598"/>
    </source>
</evidence>
<dbReference type="PANTHER" id="PTHR11587:SF2">
    <property type="entry name" value="ARGININOSUCCINATE SYNTHASE"/>
    <property type="match status" value="1"/>
</dbReference>
<evidence type="ECO:0000256" key="2">
    <source>
        <dbReference type="ARBA" id="ARBA00012286"/>
    </source>
</evidence>
<accession>A0ABX1R702</accession>
<dbReference type="Proteomes" id="UP001296706">
    <property type="component" value="Unassembled WGS sequence"/>
</dbReference>
<evidence type="ECO:0000313" key="11">
    <source>
        <dbReference type="Proteomes" id="UP001296706"/>
    </source>
</evidence>
<feature type="domain" description="Arginosuccinate synthase C-terminal" evidence="9">
    <location>
        <begin position="184"/>
        <end position="372"/>
    </location>
</feature>
<dbReference type="InterPro" id="IPR024074">
    <property type="entry name" value="AS_cat/multimer_dom_body"/>
</dbReference>
<keyword evidence="6" id="KW-0547">Nucleotide-binding</keyword>
<dbReference type="RefSeq" id="WP_169394228.1">
    <property type="nucleotide sequence ID" value="NZ_BAAAJH010000011.1"/>
</dbReference>
<dbReference type="Gene3D" id="3.40.50.620">
    <property type="entry name" value="HUPs"/>
    <property type="match status" value="1"/>
</dbReference>
<protein>
    <recommendedName>
        <fullName evidence="2">argininosuccinate synthase</fullName>
        <ecNumber evidence="2">6.3.4.5</ecNumber>
    </recommendedName>
</protein>
<dbReference type="InterPro" id="IPR014729">
    <property type="entry name" value="Rossmann-like_a/b/a_fold"/>
</dbReference>
<dbReference type="Pfam" id="PF20979">
    <property type="entry name" value="Arginosuc_syn_C"/>
    <property type="match status" value="1"/>
</dbReference>
<name>A0ABX1R702_9PSEU</name>
<evidence type="ECO:0000256" key="1">
    <source>
        <dbReference type="ARBA" id="ARBA00004967"/>
    </source>
</evidence>
<evidence type="ECO:0000256" key="7">
    <source>
        <dbReference type="ARBA" id="ARBA00022840"/>
    </source>
</evidence>
<dbReference type="Gene3D" id="3.90.1260.10">
    <property type="entry name" value="Argininosuccinate synthetase, chain A, domain 2"/>
    <property type="match status" value="1"/>
</dbReference>
<sequence length="407" mass="44626">MLPFVSSLDELESCAPRHVLLLYSGGVDGTYLLQWLARRNIEVSALQVRFGDAGEVDSDVAKWRAAKFGVSLHAVDASREFFTDFLPAAIHADAYYQGQFPVGSTLTRPLMAKVAVDAARQLGCDAVAHTATYTQNSSLRLSGSIAALDRDIVIAAPFLGSQVPRDTKVEMLREAGISFETGIYSVDANPWARVIESGPLENPENILDETVFTLTRDIDDCPDGGVEIDISFDRGLPFEIDGQPTPLSDLVSTLNVLGGLHGIGRFSGLEDLPFGVKNHEVREAPAAAVITTAHRALANAVFGMREFSVRATLAQEWTNLVVHGGWYGHLAQSLAQCLAKLDEPLTGTVRLRLARGTMQVLRLRSEHGLYYSRFRENFDQWMSEYSYGPWLTHSTITDAVRSGRNGR</sequence>
<evidence type="ECO:0000259" key="9">
    <source>
        <dbReference type="Pfam" id="PF20979"/>
    </source>
</evidence>
<dbReference type="Pfam" id="PF00764">
    <property type="entry name" value="Arginosuc_synth"/>
    <property type="match status" value="1"/>
</dbReference>
<dbReference type="EMBL" id="JAAXKY010000005">
    <property type="protein sequence ID" value="NMH76155.1"/>
    <property type="molecule type" value="Genomic_DNA"/>
</dbReference>
<dbReference type="InterPro" id="IPR048268">
    <property type="entry name" value="Arginosuc_syn_C"/>
</dbReference>
<evidence type="ECO:0000313" key="10">
    <source>
        <dbReference type="EMBL" id="NMH76155.1"/>
    </source>
</evidence>
<feature type="domain" description="Arginosuccinate synthase-like N-terminal" evidence="8">
    <location>
        <begin position="19"/>
        <end position="177"/>
    </location>
</feature>
<dbReference type="EC" id="6.3.4.5" evidence="2"/>
<dbReference type="SUPFAM" id="SSF69864">
    <property type="entry name" value="Argininosuccinate synthetase, C-terminal domain"/>
    <property type="match status" value="1"/>
</dbReference>
<reference evidence="10 11" key="1">
    <citation type="submission" date="2020-04" db="EMBL/GenBank/DDBJ databases">
        <authorList>
            <person name="Klaysubun C."/>
            <person name="Duangmal K."/>
            <person name="Lipun K."/>
        </authorList>
    </citation>
    <scope>NUCLEOTIDE SEQUENCE [LARGE SCALE GENOMIC DNA]</scope>
    <source>
        <strain evidence="10 11">JCM 11839</strain>
    </source>
</reference>
<organism evidence="10 11">
    <name type="scientific">Pseudonocardia xinjiangensis</name>
    <dbReference type="NCBI Taxonomy" id="75289"/>
    <lineage>
        <taxon>Bacteria</taxon>
        <taxon>Bacillati</taxon>
        <taxon>Actinomycetota</taxon>
        <taxon>Actinomycetes</taxon>
        <taxon>Pseudonocardiales</taxon>
        <taxon>Pseudonocardiaceae</taxon>
        <taxon>Pseudonocardia</taxon>
    </lineage>
</organism>
<keyword evidence="11" id="KW-1185">Reference proteome</keyword>
<dbReference type="SUPFAM" id="SSF52402">
    <property type="entry name" value="Adenine nucleotide alpha hydrolases-like"/>
    <property type="match status" value="1"/>
</dbReference>
<keyword evidence="7" id="KW-0067">ATP-binding</keyword>
<dbReference type="InterPro" id="IPR001518">
    <property type="entry name" value="Arginosuc_synth"/>
</dbReference>
<evidence type="ECO:0000256" key="5">
    <source>
        <dbReference type="ARBA" id="ARBA00022605"/>
    </source>
</evidence>
<proteinExistence type="predicted"/>
<evidence type="ECO:0000256" key="3">
    <source>
        <dbReference type="ARBA" id="ARBA00022571"/>
    </source>
</evidence>
<evidence type="ECO:0000256" key="6">
    <source>
        <dbReference type="ARBA" id="ARBA00022741"/>
    </source>
</evidence>
<keyword evidence="3" id="KW-0055">Arginine biosynthesis</keyword>
<comment type="pathway">
    <text evidence="1">Amino-acid biosynthesis; L-arginine biosynthesis; L-arginine from L-ornithine and carbamoyl phosphate: step 2/3.</text>
</comment>
<gene>
    <name evidence="10" type="ORF">HF577_03390</name>
</gene>